<dbReference type="OrthoDB" id="5968749at2759"/>
<comment type="caution">
    <text evidence="1">The sequence shown here is derived from an EMBL/GenBank/DDBJ whole genome shotgun (WGS) entry which is preliminary data.</text>
</comment>
<accession>A0A2B4R5X3</accession>
<proteinExistence type="predicted"/>
<evidence type="ECO:0000313" key="1">
    <source>
        <dbReference type="EMBL" id="PFX12556.1"/>
    </source>
</evidence>
<gene>
    <name evidence="1" type="ORF">AWC38_SpisGene23466</name>
</gene>
<dbReference type="Pfam" id="PF13148">
    <property type="entry name" value="DUF3987"/>
    <property type="match status" value="1"/>
</dbReference>
<dbReference type="Proteomes" id="UP000225706">
    <property type="component" value="Unassembled WGS sequence"/>
</dbReference>
<dbReference type="AlphaFoldDB" id="A0A2B4R5X3"/>
<organism evidence="1 2">
    <name type="scientific">Stylophora pistillata</name>
    <name type="common">Smooth cauliflower coral</name>
    <dbReference type="NCBI Taxonomy" id="50429"/>
    <lineage>
        <taxon>Eukaryota</taxon>
        <taxon>Metazoa</taxon>
        <taxon>Cnidaria</taxon>
        <taxon>Anthozoa</taxon>
        <taxon>Hexacorallia</taxon>
        <taxon>Scleractinia</taxon>
        <taxon>Astrocoeniina</taxon>
        <taxon>Pocilloporidae</taxon>
        <taxon>Stylophora</taxon>
    </lineage>
</organism>
<reference evidence="2" key="1">
    <citation type="journal article" date="2017" name="bioRxiv">
        <title>Comparative analysis of the genomes of Stylophora pistillata and Acropora digitifera provides evidence for extensive differences between species of corals.</title>
        <authorList>
            <person name="Voolstra C.R."/>
            <person name="Li Y."/>
            <person name="Liew Y.J."/>
            <person name="Baumgarten S."/>
            <person name="Zoccola D."/>
            <person name="Flot J.-F."/>
            <person name="Tambutte S."/>
            <person name="Allemand D."/>
            <person name="Aranda M."/>
        </authorList>
    </citation>
    <scope>NUCLEOTIDE SEQUENCE [LARGE SCALE GENOMIC DNA]</scope>
</reference>
<dbReference type="InterPro" id="IPR025048">
    <property type="entry name" value="DUF3987"/>
</dbReference>
<dbReference type="EMBL" id="LSMT01001298">
    <property type="protein sequence ID" value="PFX12556.1"/>
    <property type="molecule type" value="Genomic_DNA"/>
</dbReference>
<protein>
    <submittedName>
        <fullName evidence="1">Uncharacterized protein</fullName>
    </submittedName>
</protein>
<keyword evidence="2" id="KW-1185">Reference proteome</keyword>
<sequence length="304" mass="33512">MGKSSAIQYAAQDPVENIGLTEAIISKTTSSGLVKLLAKKKKGMILSPEIFDLLKKLLKSDEDNATGDIQLLCRLFSGERCSYHFSTEESRLILPNTPLCLPDSTQLVNAAKQIARMDQGHGLGDRILLATPLAFRPTLIEMEAATDYSSTELVSDFSEMFESINGIDENVDFVFDEGGKELLREKIDEFVAEVNEVIRNGKVSPKSKTPELIPRIACALHVFYHALEELLAGVPSSEPDTTISKTTLESTPSFVNNLETQKEILCQPGRISPSDCQIMFSSIEKALKFIETLRKRSEGTGCTF</sequence>
<evidence type="ECO:0000313" key="2">
    <source>
        <dbReference type="Proteomes" id="UP000225706"/>
    </source>
</evidence>
<name>A0A2B4R5X3_STYPI</name>